<reference evidence="1 2" key="1">
    <citation type="submission" date="2019-09" db="EMBL/GenBank/DDBJ databases">
        <title>Bird 10,000 Genomes (B10K) Project - Family phase.</title>
        <authorList>
            <person name="Zhang G."/>
        </authorList>
    </citation>
    <scope>NUCLEOTIDE SEQUENCE [LARGE SCALE GENOMIC DNA]</scope>
    <source>
        <strain evidence="1">B10K-CU-031-20</strain>
    </source>
</reference>
<feature type="non-terminal residue" evidence="1">
    <location>
        <position position="130"/>
    </location>
</feature>
<proteinExistence type="predicted"/>
<gene>
    <name evidence="1" type="primary">Espl1</name>
    <name evidence="1" type="ORF">SMICAP_R15149</name>
</gene>
<dbReference type="Proteomes" id="UP000567624">
    <property type="component" value="Unassembled WGS sequence"/>
</dbReference>
<sequence>ALCKSLDEAFSLWKQLLESPGIPSVRSLEQTVTSLQLLATLYQLLAKVIPLEWLSLDPQGAFWDVTRAFPASQPIPALESFLLLRSLCRRLGDIPGTAGALSQLSRLLFQLECPTHAQVSLGMTLGMSPE</sequence>
<evidence type="ECO:0000313" key="2">
    <source>
        <dbReference type="Proteomes" id="UP000567624"/>
    </source>
</evidence>
<feature type="non-terminal residue" evidence="1">
    <location>
        <position position="1"/>
    </location>
</feature>
<organism evidence="1 2">
    <name type="scientific">Smithornis capensis</name>
    <dbReference type="NCBI Taxonomy" id="363769"/>
    <lineage>
        <taxon>Eukaryota</taxon>
        <taxon>Metazoa</taxon>
        <taxon>Chordata</taxon>
        <taxon>Craniata</taxon>
        <taxon>Vertebrata</taxon>
        <taxon>Euteleostomi</taxon>
        <taxon>Archelosauria</taxon>
        <taxon>Archosauria</taxon>
        <taxon>Dinosauria</taxon>
        <taxon>Saurischia</taxon>
        <taxon>Theropoda</taxon>
        <taxon>Coelurosauria</taxon>
        <taxon>Aves</taxon>
        <taxon>Neognathae</taxon>
        <taxon>Neoaves</taxon>
        <taxon>Telluraves</taxon>
        <taxon>Australaves</taxon>
        <taxon>Passeriformes</taxon>
        <taxon>Eurylaimidae</taxon>
        <taxon>Smithornis</taxon>
    </lineage>
</organism>
<accession>A0A7K8R8R7</accession>
<dbReference type="AlphaFoldDB" id="A0A7K8R8R7"/>
<protein>
    <submittedName>
        <fullName evidence="1">ESPL1 protein</fullName>
    </submittedName>
</protein>
<evidence type="ECO:0000313" key="1">
    <source>
        <dbReference type="EMBL" id="NXF14275.1"/>
    </source>
</evidence>
<dbReference type="EMBL" id="VWYW01004809">
    <property type="protein sequence ID" value="NXF14275.1"/>
    <property type="molecule type" value="Genomic_DNA"/>
</dbReference>
<comment type="caution">
    <text evidence="1">The sequence shown here is derived from an EMBL/GenBank/DDBJ whole genome shotgun (WGS) entry which is preliminary data.</text>
</comment>
<name>A0A7K8R8R7_9PASS</name>
<keyword evidence="2" id="KW-1185">Reference proteome</keyword>